<gene>
    <name evidence="1" type="ORF">AFUS01_LOCUS13105</name>
</gene>
<reference evidence="1" key="1">
    <citation type="submission" date="2021-06" db="EMBL/GenBank/DDBJ databases">
        <authorList>
            <person name="Hodson N. C."/>
            <person name="Mongue J. A."/>
            <person name="Jaron S. K."/>
        </authorList>
    </citation>
    <scope>NUCLEOTIDE SEQUENCE</scope>
</reference>
<evidence type="ECO:0000313" key="1">
    <source>
        <dbReference type="EMBL" id="CAG7724062.1"/>
    </source>
</evidence>
<comment type="caution">
    <text evidence="1">The sequence shown here is derived from an EMBL/GenBank/DDBJ whole genome shotgun (WGS) entry which is preliminary data.</text>
</comment>
<name>A0A8J2JSI3_9HEXA</name>
<dbReference type="EMBL" id="CAJVCH010105454">
    <property type="protein sequence ID" value="CAG7724062.1"/>
    <property type="molecule type" value="Genomic_DNA"/>
</dbReference>
<accession>A0A8J2JSI3</accession>
<feature type="non-terminal residue" evidence="1">
    <location>
        <position position="1"/>
    </location>
</feature>
<proteinExistence type="predicted"/>
<dbReference type="AlphaFoldDB" id="A0A8J2JSI3"/>
<keyword evidence="2" id="KW-1185">Reference proteome</keyword>
<sequence length="40" mass="4448">MNERGSIPLKKPSSAAMRGILIDRVVFQPSRSSSSERDFP</sequence>
<dbReference type="Proteomes" id="UP000708208">
    <property type="component" value="Unassembled WGS sequence"/>
</dbReference>
<evidence type="ECO:0000313" key="2">
    <source>
        <dbReference type="Proteomes" id="UP000708208"/>
    </source>
</evidence>
<organism evidence="1 2">
    <name type="scientific">Allacma fusca</name>
    <dbReference type="NCBI Taxonomy" id="39272"/>
    <lineage>
        <taxon>Eukaryota</taxon>
        <taxon>Metazoa</taxon>
        <taxon>Ecdysozoa</taxon>
        <taxon>Arthropoda</taxon>
        <taxon>Hexapoda</taxon>
        <taxon>Collembola</taxon>
        <taxon>Symphypleona</taxon>
        <taxon>Sminthuridae</taxon>
        <taxon>Allacma</taxon>
    </lineage>
</organism>
<protein>
    <submittedName>
        <fullName evidence="1">Uncharacterized protein</fullName>
    </submittedName>
</protein>